<sequence length="317" mass="34132">MSHAVTAKGETAVPIRFVAVSVLLLMAIPVTAPAAGKQLAQKSANSKPAGQDKRPAISILSIVPTQGEPGNNVTLSGAGFSDTTTVFLGSNEIQPRVIGARQLNFDIPRLAPGLYAIYLRREDGTTSKTYSFTVMPLKPVALSLTPDTIQSCATGRERDVTLTGRNFQEGSQVLFDGAVIASRFGSEEALSFTTPTVAGGLHQIQVKNPEDTMTIPLALMINSRPEVTSVSQGNDYVNYYELIIEGRNFLQGSVLTVDGKRLGSSSGPAGERERLIYFDCNRLVYERHPYDSTPKNFRLQVVNQNGEESAVVQVTAP</sequence>
<reference evidence="2 3" key="1">
    <citation type="submission" date="2021-05" db="EMBL/GenBank/DDBJ databases">
        <title>The draft genome of Geobacter luticola JCM 17780.</title>
        <authorList>
            <person name="Xu Z."/>
            <person name="Masuda Y."/>
            <person name="Itoh H."/>
            <person name="Senoo K."/>
        </authorList>
    </citation>
    <scope>NUCLEOTIDE SEQUENCE [LARGE SCALE GENOMIC DNA]</scope>
    <source>
        <strain evidence="2 3">JCM 17780</strain>
    </source>
</reference>
<feature type="domain" description="IPT/TIG" evidence="1">
    <location>
        <begin position="59"/>
        <end position="133"/>
    </location>
</feature>
<dbReference type="InterPro" id="IPR013783">
    <property type="entry name" value="Ig-like_fold"/>
</dbReference>
<dbReference type="InterPro" id="IPR014756">
    <property type="entry name" value="Ig_E-set"/>
</dbReference>
<proteinExistence type="predicted"/>
<dbReference type="EMBL" id="JAHCVK010000009">
    <property type="protein sequence ID" value="MBT0654244.1"/>
    <property type="molecule type" value="Genomic_DNA"/>
</dbReference>
<dbReference type="Gene3D" id="2.60.40.10">
    <property type="entry name" value="Immunoglobulins"/>
    <property type="match status" value="2"/>
</dbReference>
<dbReference type="Proteomes" id="UP000756860">
    <property type="component" value="Unassembled WGS sequence"/>
</dbReference>
<protein>
    <submittedName>
        <fullName evidence="2">IPT/TIG domain-containing protein</fullName>
    </submittedName>
</protein>
<organism evidence="2 3">
    <name type="scientific">Geomobilimonas luticola</name>
    <dbReference type="NCBI Taxonomy" id="1114878"/>
    <lineage>
        <taxon>Bacteria</taxon>
        <taxon>Pseudomonadati</taxon>
        <taxon>Thermodesulfobacteriota</taxon>
        <taxon>Desulfuromonadia</taxon>
        <taxon>Geobacterales</taxon>
        <taxon>Geobacteraceae</taxon>
        <taxon>Geomobilimonas</taxon>
    </lineage>
</organism>
<comment type="caution">
    <text evidence="2">The sequence shown here is derived from an EMBL/GenBank/DDBJ whole genome shotgun (WGS) entry which is preliminary data.</text>
</comment>
<accession>A0ABS5SFW3</accession>
<gene>
    <name evidence="2" type="ORF">KI810_14360</name>
</gene>
<evidence type="ECO:0000259" key="1">
    <source>
        <dbReference type="Pfam" id="PF01833"/>
    </source>
</evidence>
<name>A0ABS5SFW3_9BACT</name>
<feature type="domain" description="IPT/TIG" evidence="1">
    <location>
        <begin position="150"/>
        <end position="210"/>
    </location>
</feature>
<keyword evidence="3" id="KW-1185">Reference proteome</keyword>
<evidence type="ECO:0000313" key="3">
    <source>
        <dbReference type="Proteomes" id="UP000756860"/>
    </source>
</evidence>
<dbReference type="Pfam" id="PF01833">
    <property type="entry name" value="TIG"/>
    <property type="match status" value="2"/>
</dbReference>
<dbReference type="SUPFAM" id="SSF81296">
    <property type="entry name" value="E set domains"/>
    <property type="match status" value="2"/>
</dbReference>
<dbReference type="InterPro" id="IPR002909">
    <property type="entry name" value="IPT_dom"/>
</dbReference>
<evidence type="ECO:0000313" key="2">
    <source>
        <dbReference type="EMBL" id="MBT0654244.1"/>
    </source>
</evidence>